<accession>A0A1I6P6V5</accession>
<dbReference type="GO" id="GO:0047429">
    <property type="term" value="F:nucleoside triphosphate diphosphatase activity"/>
    <property type="evidence" value="ECO:0007669"/>
    <property type="project" value="InterPro"/>
</dbReference>
<sequence>MTDLNNLITQIDAFRDARQWREHHNAKDLALSLSLEAAELLECFQWQTSDAAVNNHLDEIKDELADVFIYAFTLSSTLELDVSGIIQSKMKKNAKKYPAPATALKHKD</sequence>
<dbReference type="PIRSF" id="PIRSF029826">
    <property type="entry name" value="UCP029826_pph"/>
    <property type="match status" value="1"/>
</dbReference>
<name>A0A1I6P6V5_9BACI</name>
<dbReference type="AlphaFoldDB" id="A0A1I6P6V5"/>
<dbReference type="EMBL" id="FPAI01000001">
    <property type="protein sequence ID" value="SFS35838.1"/>
    <property type="molecule type" value="Genomic_DNA"/>
</dbReference>
<evidence type="ECO:0000313" key="4">
    <source>
        <dbReference type="Proteomes" id="UP000321773"/>
    </source>
</evidence>
<evidence type="ECO:0000313" key="2">
    <source>
        <dbReference type="EMBL" id="SFS35838.1"/>
    </source>
</evidence>
<organism evidence="2 3">
    <name type="scientific">Halolactibacillus miurensis</name>
    <dbReference type="NCBI Taxonomy" id="306541"/>
    <lineage>
        <taxon>Bacteria</taxon>
        <taxon>Bacillati</taxon>
        <taxon>Bacillota</taxon>
        <taxon>Bacilli</taxon>
        <taxon>Bacillales</taxon>
        <taxon>Bacillaceae</taxon>
        <taxon>Halolactibacillus</taxon>
    </lineage>
</organism>
<dbReference type="Proteomes" id="UP000321773">
    <property type="component" value="Unassembled WGS sequence"/>
</dbReference>
<gene>
    <name evidence="1" type="ORF">HMI01_00740</name>
    <name evidence="2" type="ORF">SAMN05421668_101235</name>
</gene>
<dbReference type="STRING" id="306541.SAMN05421668_101235"/>
<dbReference type="PANTHER" id="PTHR46523:SF1">
    <property type="entry name" value="DCTP PYROPHOSPHATASE 1"/>
    <property type="match status" value="1"/>
</dbReference>
<dbReference type="EMBL" id="BJWJ01000001">
    <property type="protein sequence ID" value="GEM03086.1"/>
    <property type="molecule type" value="Genomic_DNA"/>
</dbReference>
<dbReference type="Proteomes" id="UP000199139">
    <property type="component" value="Unassembled WGS sequence"/>
</dbReference>
<keyword evidence="4" id="KW-1185">Reference proteome</keyword>
<dbReference type="Pfam" id="PF12643">
    <property type="entry name" value="MazG-like"/>
    <property type="match status" value="1"/>
</dbReference>
<dbReference type="OrthoDB" id="9791898at2"/>
<reference evidence="1 4" key="2">
    <citation type="submission" date="2019-07" db="EMBL/GenBank/DDBJ databases">
        <title>Whole genome shotgun sequence of Halolactibacillus miurensis NBRC 100873.</title>
        <authorList>
            <person name="Hosoyama A."/>
            <person name="Uohara A."/>
            <person name="Ohji S."/>
            <person name="Ichikawa N."/>
        </authorList>
    </citation>
    <scope>NUCLEOTIDE SEQUENCE [LARGE SCALE GENOMIC DNA]</scope>
    <source>
        <strain evidence="1 4">NBRC 100873</strain>
    </source>
</reference>
<reference evidence="2 3" key="1">
    <citation type="submission" date="2016-10" db="EMBL/GenBank/DDBJ databases">
        <authorList>
            <person name="de Groot N.N."/>
        </authorList>
    </citation>
    <scope>NUCLEOTIDE SEQUENCE [LARGE SCALE GENOMIC DNA]</scope>
    <source>
        <strain evidence="2 3">DSM 17074</strain>
    </source>
</reference>
<proteinExistence type="predicted"/>
<protein>
    <submittedName>
        <fullName evidence="2">NTP pyrophosphatase, house-cleaning of non-canonical NTPs</fullName>
    </submittedName>
    <submittedName>
        <fullName evidence="1">Nucleotide pyrophosphohydrolase</fullName>
    </submittedName>
</protein>
<dbReference type="Gene3D" id="1.10.287.1080">
    <property type="entry name" value="MazG-like"/>
    <property type="match status" value="1"/>
</dbReference>
<dbReference type="CDD" id="cd11537">
    <property type="entry name" value="NTP-PPase_RS21-C6_like"/>
    <property type="match status" value="1"/>
</dbReference>
<dbReference type="SUPFAM" id="SSF101386">
    <property type="entry name" value="all-alpha NTP pyrophosphatases"/>
    <property type="match status" value="1"/>
</dbReference>
<evidence type="ECO:0000313" key="1">
    <source>
        <dbReference type="EMBL" id="GEM03086.1"/>
    </source>
</evidence>
<dbReference type="RefSeq" id="WP_062319533.1">
    <property type="nucleotide sequence ID" value="NZ_BJWJ01000001.1"/>
</dbReference>
<dbReference type="InterPro" id="IPR025984">
    <property type="entry name" value="DCTPP"/>
</dbReference>
<dbReference type="PANTHER" id="PTHR46523">
    <property type="entry name" value="DCTP PYROPHOSPHATASE 1"/>
    <property type="match status" value="1"/>
</dbReference>
<dbReference type="InterPro" id="IPR052555">
    <property type="entry name" value="dCTP_Pyrophosphatase"/>
</dbReference>
<dbReference type="GO" id="GO:0009143">
    <property type="term" value="P:nucleoside triphosphate catabolic process"/>
    <property type="evidence" value="ECO:0007669"/>
    <property type="project" value="InterPro"/>
</dbReference>
<evidence type="ECO:0000313" key="3">
    <source>
        <dbReference type="Proteomes" id="UP000199139"/>
    </source>
</evidence>